<organism evidence="2 3">
    <name type="scientific">Albimonas donghaensis</name>
    <dbReference type="NCBI Taxonomy" id="356660"/>
    <lineage>
        <taxon>Bacteria</taxon>
        <taxon>Pseudomonadati</taxon>
        <taxon>Pseudomonadota</taxon>
        <taxon>Alphaproteobacteria</taxon>
        <taxon>Rhodobacterales</taxon>
        <taxon>Paracoccaceae</taxon>
        <taxon>Albimonas</taxon>
    </lineage>
</organism>
<name>A0A1H3ECS1_9RHOB</name>
<sequence length="356" mass="37806">MTEPRFDPEARAALQARFLAEAGWAGAEIRPLAGDASNRRYDRLSGGPGGAGAVLMDAPPEKGEDMVPYLGITEVLRARGFSAPAVIAADAPAGFALIEDLGDDLYARVCAADAEAETPLYLAAAELLAELHAAPAPSETPAGAARHVIPPYDAATLRREAMLAADWYLDGLGLRTEALAEDYAGRVDAAFAPVAGARTALALRDYHAENMLWLPGREGTARVGLIDYQDALAGHPAYDLISLTEDARRDTSPGLRAATTARYLDAAGVPAGARETFEAEAAMLAAQRNLKIVGIFARLRLRDGKTRYLDLIPRVWGHLQRDLAHPALAPLAAFVARHVPAPEPAVLDRLRAGRTA</sequence>
<dbReference type="Gene3D" id="3.90.1200.10">
    <property type="match status" value="1"/>
</dbReference>
<dbReference type="InterPro" id="IPR011009">
    <property type="entry name" value="Kinase-like_dom_sf"/>
</dbReference>
<feature type="domain" description="Aminoglycoside phosphotransferase" evidence="1">
    <location>
        <begin position="28"/>
        <end position="268"/>
    </location>
</feature>
<proteinExistence type="predicted"/>
<evidence type="ECO:0000259" key="1">
    <source>
        <dbReference type="Pfam" id="PF01636"/>
    </source>
</evidence>
<protein>
    <recommendedName>
        <fullName evidence="1">Aminoglycoside phosphotransferase domain-containing protein</fullName>
    </recommendedName>
</protein>
<dbReference type="InterPro" id="IPR002575">
    <property type="entry name" value="Aminoglycoside_PTrfase"/>
</dbReference>
<evidence type="ECO:0000313" key="2">
    <source>
        <dbReference type="EMBL" id="SDX75714.1"/>
    </source>
</evidence>
<dbReference type="STRING" id="356660.SAMN05444336_109135"/>
<evidence type="ECO:0000313" key="3">
    <source>
        <dbReference type="Proteomes" id="UP000199118"/>
    </source>
</evidence>
<dbReference type="RefSeq" id="WP_092684557.1">
    <property type="nucleotide sequence ID" value="NZ_FNMZ01000009.1"/>
</dbReference>
<gene>
    <name evidence="2" type="ORF">SAMN05444336_109135</name>
</gene>
<accession>A0A1H3ECS1</accession>
<dbReference type="OrthoDB" id="9809275at2"/>
<dbReference type="EMBL" id="FNMZ01000009">
    <property type="protein sequence ID" value="SDX75714.1"/>
    <property type="molecule type" value="Genomic_DNA"/>
</dbReference>
<dbReference type="Gene3D" id="3.30.200.20">
    <property type="entry name" value="Phosphorylase Kinase, domain 1"/>
    <property type="match status" value="1"/>
</dbReference>
<keyword evidence="3" id="KW-1185">Reference proteome</keyword>
<reference evidence="2 3" key="1">
    <citation type="submission" date="2016-10" db="EMBL/GenBank/DDBJ databases">
        <authorList>
            <person name="de Groot N.N."/>
        </authorList>
    </citation>
    <scope>NUCLEOTIDE SEQUENCE [LARGE SCALE GENOMIC DNA]</scope>
    <source>
        <strain evidence="2 3">DSM 17890</strain>
    </source>
</reference>
<dbReference type="SUPFAM" id="SSF56112">
    <property type="entry name" value="Protein kinase-like (PK-like)"/>
    <property type="match status" value="1"/>
</dbReference>
<dbReference type="Proteomes" id="UP000199118">
    <property type="component" value="Unassembled WGS sequence"/>
</dbReference>
<dbReference type="AlphaFoldDB" id="A0A1H3ECS1"/>
<dbReference type="Pfam" id="PF01636">
    <property type="entry name" value="APH"/>
    <property type="match status" value="1"/>
</dbReference>